<sequence>MARKGSMRAQRKRWAQWEAYRNEMYVTDEKALARAYREYSLTGVLEDPWTGDRYCPSCEKPEQYCDCGSTA</sequence>
<dbReference type="EMBL" id="BK014717">
    <property type="protein sequence ID" value="DAD69253.1"/>
    <property type="molecule type" value="Genomic_DNA"/>
</dbReference>
<name>A0A8S5LGP7_9CAUD</name>
<reference evidence="1" key="1">
    <citation type="journal article" date="2021" name="Proc. Natl. Acad. Sci. U.S.A.">
        <title>A Catalog of Tens of Thousands of Viruses from Human Metagenomes Reveals Hidden Associations with Chronic Diseases.</title>
        <authorList>
            <person name="Tisza M.J."/>
            <person name="Buck C.B."/>
        </authorList>
    </citation>
    <scope>NUCLEOTIDE SEQUENCE</scope>
    <source>
        <strain evidence="1">Cte0t5</strain>
    </source>
</reference>
<protein>
    <submittedName>
        <fullName evidence="1">Uncharacterized protein</fullName>
    </submittedName>
</protein>
<evidence type="ECO:0000313" key="1">
    <source>
        <dbReference type="EMBL" id="DAD69253.1"/>
    </source>
</evidence>
<organism evidence="1">
    <name type="scientific">Myoviridae sp. cte0t5</name>
    <dbReference type="NCBI Taxonomy" id="2823549"/>
    <lineage>
        <taxon>Viruses</taxon>
        <taxon>Duplodnaviria</taxon>
        <taxon>Heunggongvirae</taxon>
        <taxon>Uroviricota</taxon>
        <taxon>Caudoviricetes</taxon>
    </lineage>
</organism>
<accession>A0A8S5LGP7</accession>
<proteinExistence type="predicted"/>